<evidence type="ECO:0000256" key="1">
    <source>
        <dbReference type="SAM" id="Phobius"/>
    </source>
</evidence>
<keyword evidence="1" id="KW-0812">Transmembrane</keyword>
<feature type="transmembrane region" description="Helical" evidence="1">
    <location>
        <begin position="55"/>
        <end position="76"/>
    </location>
</feature>
<feature type="transmembrane region" description="Helical" evidence="1">
    <location>
        <begin position="108"/>
        <end position="128"/>
    </location>
</feature>
<reference evidence="2 3" key="1">
    <citation type="submission" date="2024-08" db="EMBL/GenBank/DDBJ databases">
        <authorList>
            <person name="Cucini C."/>
            <person name="Frati F."/>
        </authorList>
    </citation>
    <scope>NUCLEOTIDE SEQUENCE [LARGE SCALE GENOMIC DNA]</scope>
</reference>
<accession>A0ABP1QJK8</accession>
<dbReference type="Proteomes" id="UP001642540">
    <property type="component" value="Unassembled WGS sequence"/>
</dbReference>
<sequence>MVVLIALWMDLDFIYFLMEDMLPSPLHRSSATILHTLILRAVLIFHFVSELARSSAMLGTMLLIYTTTVESILTILQADNLVSMPHFFDRYSQCFIAICATEGLQRDLLIAIVGMMYWITLVGLWFVFEGYGKINDLLYFTMLMCVVDFIVTAFIVTSKIISSLDLSRTLVKKRKMEAAKGFLVARNKSNKYNLAKSKSLQCLKLRIGIFYNVDRNAVVEYCDKMAGDLINATIAFEIK</sequence>
<gene>
    <name evidence="2" type="ORF">ODALV1_LOCUS10046</name>
</gene>
<feature type="transmembrane region" description="Helical" evidence="1">
    <location>
        <begin position="31"/>
        <end position="49"/>
    </location>
</feature>
<evidence type="ECO:0000313" key="2">
    <source>
        <dbReference type="EMBL" id="CAL8098756.1"/>
    </source>
</evidence>
<dbReference type="EMBL" id="CAXLJM020000030">
    <property type="protein sequence ID" value="CAL8098756.1"/>
    <property type="molecule type" value="Genomic_DNA"/>
</dbReference>
<comment type="caution">
    <text evidence="2">The sequence shown here is derived from an EMBL/GenBank/DDBJ whole genome shotgun (WGS) entry which is preliminary data.</text>
</comment>
<keyword evidence="3" id="KW-1185">Reference proteome</keyword>
<proteinExistence type="predicted"/>
<name>A0ABP1QJK8_9HEXA</name>
<keyword evidence="1" id="KW-1133">Transmembrane helix</keyword>
<keyword evidence="1" id="KW-0472">Membrane</keyword>
<protein>
    <submittedName>
        <fullName evidence="2">Uncharacterized protein</fullName>
    </submittedName>
</protein>
<feature type="transmembrane region" description="Helical" evidence="1">
    <location>
        <begin position="140"/>
        <end position="166"/>
    </location>
</feature>
<organism evidence="2 3">
    <name type="scientific">Orchesella dallaii</name>
    <dbReference type="NCBI Taxonomy" id="48710"/>
    <lineage>
        <taxon>Eukaryota</taxon>
        <taxon>Metazoa</taxon>
        <taxon>Ecdysozoa</taxon>
        <taxon>Arthropoda</taxon>
        <taxon>Hexapoda</taxon>
        <taxon>Collembola</taxon>
        <taxon>Entomobryomorpha</taxon>
        <taxon>Entomobryoidea</taxon>
        <taxon>Orchesellidae</taxon>
        <taxon>Orchesellinae</taxon>
        <taxon>Orchesella</taxon>
    </lineage>
</organism>
<evidence type="ECO:0000313" key="3">
    <source>
        <dbReference type="Proteomes" id="UP001642540"/>
    </source>
</evidence>